<evidence type="ECO:0000256" key="1">
    <source>
        <dbReference type="SAM" id="SignalP"/>
    </source>
</evidence>
<gene>
    <name evidence="2" type="ORF">EV196_101504</name>
</gene>
<dbReference type="RefSeq" id="WP_132214528.1">
    <property type="nucleotide sequence ID" value="NZ_OX156936.1"/>
</dbReference>
<comment type="caution">
    <text evidence="2">The sequence shown here is derived from an EMBL/GenBank/DDBJ whole genome shotgun (WGS) entry which is preliminary data.</text>
</comment>
<evidence type="ECO:0000313" key="3">
    <source>
        <dbReference type="Proteomes" id="UP000295455"/>
    </source>
</evidence>
<proteinExistence type="predicted"/>
<dbReference type="PROSITE" id="PS51257">
    <property type="entry name" value="PROKAR_LIPOPROTEIN"/>
    <property type="match status" value="1"/>
</dbReference>
<evidence type="ECO:0000313" key="2">
    <source>
        <dbReference type="EMBL" id="TCL69073.1"/>
    </source>
</evidence>
<keyword evidence="3" id="KW-1185">Reference proteome</keyword>
<dbReference type="EMBL" id="SLUP01000001">
    <property type="protein sequence ID" value="TCL69073.1"/>
    <property type="molecule type" value="Genomic_DNA"/>
</dbReference>
<dbReference type="Proteomes" id="UP000295455">
    <property type="component" value="Unassembled WGS sequence"/>
</dbReference>
<protein>
    <submittedName>
        <fullName evidence="2">Uncharacterized protein</fullName>
    </submittedName>
</protein>
<name>A0A4R1RRL8_9FLAO</name>
<sequence>MNRTKTPIVITLLLVLFTSCLNSPSGAQTSSNSQASNTIQLNGKTYTLKENVDATKLQYNKKVENNIVFHKFEDSERNMTIGYLPLPSDWILKDKPDNEGAQIFGPNNIKVFLPRNNDFVYSQLPGFNQMAAQMGQQIKPLQSLEQMVKVEFVPLLANDGVKLIKQYKVPQLKAYDENYEQFVFKPVPMQKTFEVLATEWLDKDNNSVILIIRQYITYTQEACYWGYILNVMKAPKAYFEDAKIKYLYALEYTKYNPQWLHTRYMEDAKESARLGKLHEDRMRSLIAEGEAIVKRGEAHSAMVDRNHKRFMDTHLERQTVTNTASGKSYQVDAGSKDYWINSDGEYIPSDNVHFDPNFDPNLNNQTWTKAQINN</sequence>
<reference evidence="2 3" key="1">
    <citation type="submission" date="2019-03" db="EMBL/GenBank/DDBJ databases">
        <title>Genomic Encyclopedia of Type Strains, Phase IV (KMG-IV): sequencing the most valuable type-strain genomes for metagenomic binning, comparative biology and taxonomic classification.</title>
        <authorList>
            <person name="Goeker M."/>
        </authorList>
    </citation>
    <scope>NUCLEOTIDE SEQUENCE [LARGE SCALE GENOMIC DNA]</scope>
    <source>
        <strain evidence="2 3">DSM 18792</strain>
    </source>
</reference>
<feature type="signal peptide" evidence="1">
    <location>
        <begin position="1"/>
        <end position="27"/>
    </location>
</feature>
<keyword evidence="1" id="KW-0732">Signal</keyword>
<dbReference type="AlphaFoldDB" id="A0A4R1RRL8"/>
<dbReference type="OrthoDB" id="5496149at2"/>
<feature type="chain" id="PRO_5020693426" evidence="1">
    <location>
        <begin position="28"/>
        <end position="374"/>
    </location>
</feature>
<organism evidence="2 3">
    <name type="scientific">Mariniflexile fucanivorans</name>
    <dbReference type="NCBI Taxonomy" id="264023"/>
    <lineage>
        <taxon>Bacteria</taxon>
        <taxon>Pseudomonadati</taxon>
        <taxon>Bacteroidota</taxon>
        <taxon>Flavobacteriia</taxon>
        <taxon>Flavobacteriales</taxon>
        <taxon>Flavobacteriaceae</taxon>
        <taxon>Mariniflexile</taxon>
    </lineage>
</organism>
<accession>A0A4R1RRL8</accession>